<evidence type="ECO:0000313" key="3">
    <source>
        <dbReference type="Proteomes" id="UP000070371"/>
    </source>
</evidence>
<dbReference type="STRING" id="1579316.RC74_10475"/>
<sequence>MKQARLDRIDLTLQSRTAGLDALAVIVPLLDSGPMSTSILSLSCLFFIKFVAAVFVNSAEDHLILRQ</sequence>
<name>A0A126UZY3_9RHOB</name>
<organism evidence="2 3">
    <name type="scientific">Falsihalocynthiibacter arcticus</name>
    <dbReference type="NCBI Taxonomy" id="1579316"/>
    <lineage>
        <taxon>Bacteria</taxon>
        <taxon>Pseudomonadati</taxon>
        <taxon>Pseudomonadota</taxon>
        <taxon>Alphaproteobacteria</taxon>
        <taxon>Rhodobacterales</taxon>
        <taxon>Roseobacteraceae</taxon>
        <taxon>Falsihalocynthiibacter</taxon>
    </lineage>
</organism>
<reference evidence="2 3" key="1">
    <citation type="submission" date="2016-02" db="EMBL/GenBank/DDBJ databases">
        <title>Complete genome sequence of Halocynthiibacter arcticus PAMC 20958t from arctic marine sediment.</title>
        <authorList>
            <person name="Lee Y.M."/>
            <person name="Baek K."/>
            <person name="Lee H.K."/>
            <person name="Shin S.C."/>
        </authorList>
    </citation>
    <scope>NUCLEOTIDE SEQUENCE [LARGE SCALE GENOMIC DNA]</scope>
    <source>
        <strain evidence="2">PAMC 20958</strain>
    </source>
</reference>
<proteinExistence type="predicted"/>
<keyword evidence="1" id="KW-1133">Transmembrane helix</keyword>
<keyword evidence="3" id="KW-1185">Reference proteome</keyword>
<dbReference type="EMBL" id="CP014327">
    <property type="protein sequence ID" value="AML51631.1"/>
    <property type="molecule type" value="Genomic_DNA"/>
</dbReference>
<evidence type="ECO:0000313" key="2">
    <source>
        <dbReference type="EMBL" id="AML51631.1"/>
    </source>
</evidence>
<accession>A0A126UZY3</accession>
<dbReference type="Proteomes" id="UP000070371">
    <property type="component" value="Chromosome"/>
</dbReference>
<dbReference type="AlphaFoldDB" id="A0A126UZY3"/>
<keyword evidence="1" id="KW-0812">Transmembrane</keyword>
<protein>
    <submittedName>
        <fullName evidence="2">Uncharacterized protein</fullName>
    </submittedName>
</protein>
<gene>
    <name evidence="2" type="ORF">RC74_10475</name>
</gene>
<feature type="transmembrane region" description="Helical" evidence="1">
    <location>
        <begin position="39"/>
        <end position="59"/>
    </location>
</feature>
<dbReference type="KEGG" id="hat:RC74_10475"/>
<keyword evidence="1" id="KW-0472">Membrane</keyword>
<evidence type="ECO:0000256" key="1">
    <source>
        <dbReference type="SAM" id="Phobius"/>
    </source>
</evidence>